<dbReference type="AlphaFoldDB" id="A0A3D4VE94"/>
<comment type="caution">
    <text evidence="3">The sequence shown here is derived from an EMBL/GenBank/DDBJ whole genome shotgun (WGS) entry which is preliminary data.</text>
</comment>
<dbReference type="Pfam" id="PF07589">
    <property type="entry name" value="PEP-CTERM"/>
    <property type="match status" value="1"/>
</dbReference>
<evidence type="ECO:0000256" key="1">
    <source>
        <dbReference type="SAM" id="SignalP"/>
    </source>
</evidence>
<keyword evidence="1" id="KW-0732">Signal</keyword>
<evidence type="ECO:0000313" key="3">
    <source>
        <dbReference type="EMBL" id="HCT58667.1"/>
    </source>
</evidence>
<reference evidence="3 4" key="1">
    <citation type="journal article" date="2018" name="Nat. Biotechnol.">
        <title>A standardized bacterial taxonomy based on genome phylogeny substantially revises the tree of life.</title>
        <authorList>
            <person name="Parks D.H."/>
            <person name="Chuvochina M."/>
            <person name="Waite D.W."/>
            <person name="Rinke C."/>
            <person name="Skarshewski A."/>
            <person name="Chaumeil P.A."/>
            <person name="Hugenholtz P."/>
        </authorList>
    </citation>
    <scope>NUCLEOTIDE SEQUENCE [LARGE SCALE GENOMIC DNA]</scope>
    <source>
        <strain evidence="3">UBA8844</strain>
    </source>
</reference>
<accession>A0A3D4VE94</accession>
<name>A0A3D4VE94_9BACT</name>
<proteinExistence type="predicted"/>
<dbReference type="Proteomes" id="UP000264071">
    <property type="component" value="Unassembled WGS sequence"/>
</dbReference>
<gene>
    <name evidence="3" type="ORF">DGD08_15790</name>
</gene>
<evidence type="ECO:0000259" key="2">
    <source>
        <dbReference type="Pfam" id="PF07589"/>
    </source>
</evidence>
<evidence type="ECO:0000313" key="4">
    <source>
        <dbReference type="Proteomes" id="UP000264071"/>
    </source>
</evidence>
<dbReference type="EMBL" id="DPIY01000011">
    <property type="protein sequence ID" value="HCT58667.1"/>
    <property type="molecule type" value="Genomic_DNA"/>
</dbReference>
<dbReference type="InterPro" id="IPR013424">
    <property type="entry name" value="Ice-binding_C"/>
</dbReference>
<feature type="chain" id="PRO_5017724761" evidence="1">
    <location>
        <begin position="22"/>
        <end position="250"/>
    </location>
</feature>
<dbReference type="NCBIfam" id="TIGR02595">
    <property type="entry name" value="PEP_CTERM"/>
    <property type="match status" value="1"/>
</dbReference>
<organism evidence="3 4">
    <name type="scientific">Gemmatimonas aurantiaca</name>
    <dbReference type="NCBI Taxonomy" id="173480"/>
    <lineage>
        <taxon>Bacteria</taxon>
        <taxon>Pseudomonadati</taxon>
        <taxon>Gemmatimonadota</taxon>
        <taxon>Gemmatimonadia</taxon>
        <taxon>Gemmatimonadales</taxon>
        <taxon>Gemmatimonadaceae</taxon>
        <taxon>Gemmatimonas</taxon>
    </lineage>
</organism>
<feature type="signal peptide" evidence="1">
    <location>
        <begin position="1"/>
        <end position="21"/>
    </location>
</feature>
<feature type="domain" description="Ice-binding protein C-terminal" evidence="2">
    <location>
        <begin position="223"/>
        <end position="247"/>
    </location>
</feature>
<protein>
    <submittedName>
        <fullName evidence="3">PEP-CTERM sorting domain-containing protein</fullName>
    </submittedName>
</protein>
<sequence length="250" mass="26209">MMRRTYAVLLGSILFAAPAAAQTVLFEDDFNGLSEGVPYTSNFVNWNVVGKGVDVVADGYASLVSCYGSTGLCVDLDGNAGGGSAVGPRGLESKLMYSFAAGDIARFEFVVSGNQRGSAFPNSILDDLLVGFRFSNAVTLSDVALEIVDYGIEDPQSGGTYGVSDPFVLTLQDIPYNALWTTLAVRFQVLGATDIGVSLTTPSADDIGPLIDNAVFTRTSTTTVPEPSTYVLMAAGLAAMAIVAKRRRGT</sequence>